<evidence type="ECO:0000313" key="2">
    <source>
        <dbReference type="EMBL" id="ABM80836.1"/>
    </source>
</evidence>
<dbReference type="AlphaFoldDB" id="A2BLH5"/>
<keyword evidence="3" id="KW-1185">Reference proteome</keyword>
<evidence type="ECO:0000313" key="3">
    <source>
        <dbReference type="Proteomes" id="UP000002593"/>
    </source>
</evidence>
<proteinExistence type="predicted"/>
<feature type="transmembrane region" description="Helical" evidence="1">
    <location>
        <begin position="6"/>
        <end position="31"/>
    </location>
</feature>
<accession>A2BLH5</accession>
<keyword evidence="1" id="KW-0812">Transmembrane</keyword>
<sequence>MQLKGVGGVVSALIVALISTLSLTLIAAYVVSATKTTVRAAVHAAAAAVPPRMELVPLSDECINNVLPVRLTIKPIAMGHKASEVIAYSVASRRPIARAPVVNNTALLELPCNEPVVILVRGESLWLYSYEIDPTKAGLCLSGRIVRATELLEPQLCLNLTSIYSNMTNCSWYLDPVVYNITSDPEAYRGYIPGGKLNTLLAAAYYDAYNSGTIDGDEYNICASGLIYNNPTGWATPKPLTMLERLGVNTTPLTNACNRYWWFKYYLVDDIVYIPGLGAVVTIYYTLKSKLLAWLVFPNGTWIELGQAEKYSILKVNTTIDDVTLSIHYAYNNMEDRSLPYRLLVLRARLLNGIVLYYERNDRVFVQFNITAPPDKILVVMGYTQNPYLTDAGIANIRTDPPLPVVATSIALIGDDNTYFVDYSIGVVLQGYIYKPCSS</sequence>
<organism evidence="2 3">
    <name type="scientific">Hyperthermus butylicus (strain DSM 5456 / JCM 9403 / PLM1-5)</name>
    <dbReference type="NCBI Taxonomy" id="415426"/>
    <lineage>
        <taxon>Archaea</taxon>
        <taxon>Thermoproteota</taxon>
        <taxon>Thermoprotei</taxon>
        <taxon>Desulfurococcales</taxon>
        <taxon>Pyrodictiaceae</taxon>
        <taxon>Hyperthermus</taxon>
    </lineage>
</organism>
<dbReference type="OrthoDB" id="386250at2157"/>
<dbReference type="KEGG" id="hbu:Hbut_0989"/>
<dbReference type="EnsemblBacteria" id="ABM80836">
    <property type="protein sequence ID" value="ABM80836"/>
    <property type="gene ID" value="Hbut_0989"/>
</dbReference>
<dbReference type="EMBL" id="CP000493">
    <property type="protein sequence ID" value="ABM80836.1"/>
    <property type="molecule type" value="Genomic_DNA"/>
</dbReference>
<dbReference type="Proteomes" id="UP000002593">
    <property type="component" value="Chromosome"/>
</dbReference>
<protein>
    <submittedName>
        <fullName evidence="2">Uncharacterized protein</fullName>
    </submittedName>
</protein>
<name>A2BLH5_HYPBU</name>
<evidence type="ECO:0000256" key="1">
    <source>
        <dbReference type="SAM" id="Phobius"/>
    </source>
</evidence>
<dbReference type="GeneID" id="4781958"/>
<dbReference type="HOGENOM" id="CLU_623502_0_0_2"/>
<dbReference type="RefSeq" id="WP_011822154.1">
    <property type="nucleotide sequence ID" value="NC_008818.1"/>
</dbReference>
<keyword evidence="1" id="KW-1133">Transmembrane helix</keyword>
<reference evidence="2 3" key="1">
    <citation type="journal article" date="2007" name="Archaea">
        <title>The genome of Hyperthermus butylicus: a sulfur-reducing, peptide fermenting, neutrophilic Crenarchaeote growing up to 108 degrees C.</title>
        <authorList>
            <person name="Brugger K."/>
            <person name="Chen L."/>
            <person name="Stark M."/>
            <person name="Zibat A."/>
            <person name="Redder P."/>
            <person name="Ruepp A."/>
            <person name="Awayez M."/>
            <person name="She Q."/>
            <person name="Garrett R.A."/>
            <person name="Klenk H.P."/>
        </authorList>
    </citation>
    <scope>NUCLEOTIDE SEQUENCE [LARGE SCALE GENOMIC DNA]</scope>
    <source>
        <strain evidence="3">DSM 5456 / JCM 9403 / PLM1-5</strain>
    </source>
</reference>
<dbReference type="STRING" id="415426.Hbut_0989"/>
<keyword evidence="1" id="KW-0472">Membrane</keyword>
<gene>
    <name evidence="2" type="ordered locus">Hbut_0989</name>
</gene>